<evidence type="ECO:0000313" key="2">
    <source>
        <dbReference type="EMBL" id="EAS84753.1"/>
    </source>
</evidence>
<evidence type="ECO:0000313" key="3">
    <source>
        <dbReference type="Proteomes" id="UP000005306"/>
    </source>
</evidence>
<proteinExistence type="predicted"/>
<dbReference type="Gene3D" id="3.40.50.720">
    <property type="entry name" value="NAD(P)-binding Rossmann-like Domain"/>
    <property type="match status" value="1"/>
</dbReference>
<dbReference type="InterPro" id="IPR016040">
    <property type="entry name" value="NAD(P)-bd_dom"/>
</dbReference>
<dbReference type="HOGENOM" id="CLU_2895663_0_0_5"/>
<dbReference type="RefSeq" id="WP_006997340.1">
    <property type="nucleotide sequence ID" value="NZ_CH724130.1"/>
</dbReference>
<dbReference type="Pfam" id="PF16363">
    <property type="entry name" value="GDP_Man_Dehyd"/>
    <property type="match status" value="1"/>
</dbReference>
<dbReference type="Proteomes" id="UP000005306">
    <property type="component" value="Unassembled WGS sequence"/>
</dbReference>
<dbReference type="GeneID" id="77093596"/>
<feature type="domain" description="NAD(P)-binding" evidence="1">
    <location>
        <begin position="6"/>
        <end position="62"/>
    </location>
</feature>
<dbReference type="AlphaFoldDB" id="Q1V1X5"/>
<dbReference type="SUPFAM" id="SSF51735">
    <property type="entry name" value="NAD(P)-binding Rossmann-fold domains"/>
    <property type="match status" value="1"/>
</dbReference>
<gene>
    <name evidence="2" type="ORF">PU1002_03511</name>
</gene>
<sequence>MKKTTLITDVSGQNGAYLAQFLLTKNYQVIDADKRSARDNKRRSRNLGLENKIKIVNIDLTN</sequence>
<dbReference type="InterPro" id="IPR036291">
    <property type="entry name" value="NAD(P)-bd_dom_sf"/>
</dbReference>
<organism evidence="2 3">
    <name type="scientific">Pelagibacter ubique (strain HTCC1002)</name>
    <dbReference type="NCBI Taxonomy" id="314261"/>
    <lineage>
        <taxon>Bacteria</taxon>
        <taxon>Pseudomonadati</taxon>
        <taxon>Pseudomonadota</taxon>
        <taxon>Alphaproteobacteria</taxon>
        <taxon>Candidatus Pelagibacterales</taxon>
        <taxon>Candidatus Pelagibacteraceae</taxon>
        <taxon>Candidatus Pelagibacter</taxon>
    </lineage>
</organism>
<name>Q1V1X5_PELU1</name>
<accession>Q1V1X5</accession>
<evidence type="ECO:0000259" key="1">
    <source>
        <dbReference type="Pfam" id="PF16363"/>
    </source>
</evidence>
<reference evidence="2 3" key="1">
    <citation type="submission" date="2006-04" db="EMBL/GenBank/DDBJ databases">
        <authorList>
            <person name="Giovannoni S.J."/>
            <person name="Cho J.-C."/>
            <person name="Ferriera S."/>
            <person name="Johnson J."/>
            <person name="Kravitz S."/>
            <person name="Halpern A."/>
            <person name="Remington K."/>
            <person name="Beeson K."/>
            <person name="Tran B."/>
            <person name="Rogers Y.-H."/>
            <person name="Friedman R."/>
            <person name="Venter J.C."/>
        </authorList>
    </citation>
    <scope>NUCLEOTIDE SEQUENCE [LARGE SCALE GENOMIC DNA]</scope>
    <source>
        <strain evidence="2 3">HTCC1002</strain>
    </source>
</reference>
<dbReference type="EMBL" id="AAPV01000001">
    <property type="protein sequence ID" value="EAS84753.1"/>
    <property type="molecule type" value="Genomic_DNA"/>
</dbReference>
<comment type="caution">
    <text evidence="2">The sequence shown here is derived from an EMBL/GenBank/DDBJ whole genome shotgun (WGS) entry which is preliminary data.</text>
</comment>
<protein>
    <submittedName>
        <fullName evidence="2">Putative reductase</fullName>
    </submittedName>
</protein>